<dbReference type="Pfam" id="PF10092">
    <property type="entry name" value="DUF2330"/>
    <property type="match status" value="1"/>
</dbReference>
<accession>A0A2H0YWG1</accession>
<dbReference type="InterPro" id="IPR036454">
    <property type="entry name" value="Amyloid_glyco_heparin-bd_sf"/>
</dbReference>
<evidence type="ECO:0000256" key="1">
    <source>
        <dbReference type="SAM" id="Phobius"/>
    </source>
</evidence>
<keyword evidence="1" id="KW-0812">Transmembrane</keyword>
<organism evidence="2 3">
    <name type="scientific">Candidatus Kerfeldbacteria bacterium CG08_land_8_20_14_0_20_40_16</name>
    <dbReference type="NCBI Taxonomy" id="2014244"/>
    <lineage>
        <taxon>Bacteria</taxon>
        <taxon>Candidatus Kerfeldiibacteriota</taxon>
    </lineage>
</organism>
<reference evidence="2 3" key="1">
    <citation type="submission" date="2017-09" db="EMBL/GenBank/DDBJ databases">
        <title>Depth-based differentiation of microbial function through sediment-hosted aquifers and enrichment of novel symbionts in the deep terrestrial subsurface.</title>
        <authorList>
            <person name="Probst A.J."/>
            <person name="Ladd B."/>
            <person name="Jarett J.K."/>
            <person name="Geller-Mcgrath D.E."/>
            <person name="Sieber C.M."/>
            <person name="Emerson J.B."/>
            <person name="Anantharaman K."/>
            <person name="Thomas B.C."/>
            <person name="Malmstrom R."/>
            <person name="Stieglmeier M."/>
            <person name="Klingl A."/>
            <person name="Woyke T."/>
            <person name="Ryan C.M."/>
            <person name="Banfield J.F."/>
        </authorList>
    </citation>
    <scope>NUCLEOTIDE SEQUENCE [LARGE SCALE GENOMIC DNA]</scope>
    <source>
        <strain evidence="2">CG08_land_8_20_14_0_20_40_16</strain>
    </source>
</reference>
<evidence type="ECO:0008006" key="4">
    <source>
        <dbReference type="Google" id="ProtNLM"/>
    </source>
</evidence>
<keyword evidence="1" id="KW-0472">Membrane</keyword>
<keyword evidence="1" id="KW-1133">Transmembrane helix</keyword>
<protein>
    <recommendedName>
        <fullName evidence="4">DUF2330 domain-containing protein</fullName>
    </recommendedName>
</protein>
<comment type="caution">
    <text evidence="2">The sequence shown here is derived from an EMBL/GenBank/DDBJ whole genome shotgun (WGS) entry which is preliminary data.</text>
</comment>
<evidence type="ECO:0000313" key="3">
    <source>
        <dbReference type="Proteomes" id="UP000231542"/>
    </source>
</evidence>
<gene>
    <name evidence="2" type="ORF">COT24_01500</name>
</gene>
<feature type="non-terminal residue" evidence="2">
    <location>
        <position position="1"/>
    </location>
</feature>
<evidence type="ECO:0000313" key="2">
    <source>
        <dbReference type="EMBL" id="PIS42834.1"/>
    </source>
</evidence>
<dbReference type="Gene3D" id="3.90.570.10">
    <property type="entry name" value="Amyloidogenic glycoprotein, heparin-binding domain"/>
    <property type="match status" value="1"/>
</dbReference>
<dbReference type="Proteomes" id="UP000231542">
    <property type="component" value="Unassembled WGS sequence"/>
</dbReference>
<dbReference type="EMBL" id="PEXU01000018">
    <property type="protein sequence ID" value="PIS42834.1"/>
    <property type="molecule type" value="Genomic_DNA"/>
</dbReference>
<feature type="transmembrane region" description="Helical" evidence="1">
    <location>
        <begin position="550"/>
        <end position="572"/>
    </location>
</feature>
<dbReference type="GO" id="GO:0008201">
    <property type="term" value="F:heparin binding"/>
    <property type="evidence" value="ECO:0007669"/>
    <property type="project" value="InterPro"/>
</dbReference>
<proteinExistence type="predicted"/>
<dbReference type="AlphaFoldDB" id="A0A2H0YWG1"/>
<sequence>ALLADGMIVPPPDYWIQETDQKAVIFYDKGIETLVLSITFKGDANDFGWVVPVPSKPTVQKGSDQLFTSLQELTTYTQTSPNPLGLGLGAAGDIEKEAVTVIETKQIEYYDVTTLSSTDKDSLTKWLNDNGYNFPSSASYILDSYIQNNWYFVAMKINPKSLGWSDVSQQLRTGHAIPVAISFETENIVYPLKISSVDYYFEEEKNNDEFNYYINKYDTVQKYLSKNIISNSLNNWAQDYSTLFDFFLTFQATLTSDLLHRNEYSKSVASATPYISQEKYNQVLDEINKSPFVAKNIITSNNDFSEYVHYLMTTNWPEIDKDREQISQLNIQSKNGQSITTAKQEIALWQGKVNQHVENGLWVTDPDGVSGAEINKLAYCRKWYPDTTEVIMDDIEYIEGFRGRGNTGNNAAEIQTYKCYSGTAINNTNTDLTNSQLPTNVNLSPEQKIIVSPKPSNVTVALYVLADHKKTLSNFTTDWAGWVEKEIIEEWAQNDQGSPWIEPSSDKYFLTKLSRTMSYSEMSEDLFLQNAEDNNPVNSWKEEESSNKEIFFIILMIISGALTLGIAIILIWQYGFKK</sequence>
<dbReference type="InterPro" id="IPR019283">
    <property type="entry name" value="DUF2330"/>
</dbReference>
<name>A0A2H0YWG1_9BACT</name>